<dbReference type="EMBL" id="FN594951">
    <property type="protein sequence ID" value="CBI16227.3"/>
    <property type="molecule type" value="Genomic_DNA"/>
</dbReference>
<proteinExistence type="predicted"/>
<dbReference type="Proteomes" id="UP000009183">
    <property type="component" value="Chromosome 6"/>
</dbReference>
<reference evidence="2" key="1">
    <citation type="journal article" date="2007" name="Nature">
        <title>The grapevine genome sequence suggests ancestral hexaploidization in major angiosperm phyla.</title>
        <authorList>
            <consortium name="The French-Italian Public Consortium for Grapevine Genome Characterization."/>
            <person name="Jaillon O."/>
            <person name="Aury J.-M."/>
            <person name="Noel B."/>
            <person name="Policriti A."/>
            <person name="Clepet C."/>
            <person name="Casagrande A."/>
            <person name="Choisne N."/>
            <person name="Aubourg S."/>
            <person name="Vitulo N."/>
            <person name="Jubin C."/>
            <person name="Vezzi A."/>
            <person name="Legeai F."/>
            <person name="Hugueney P."/>
            <person name="Dasilva C."/>
            <person name="Horner D."/>
            <person name="Mica E."/>
            <person name="Jublot D."/>
            <person name="Poulain J."/>
            <person name="Bruyere C."/>
            <person name="Billault A."/>
            <person name="Segurens B."/>
            <person name="Gouyvenoux M."/>
            <person name="Ugarte E."/>
            <person name="Cattonaro F."/>
            <person name="Anthouard V."/>
            <person name="Vico V."/>
            <person name="Del Fabbro C."/>
            <person name="Alaux M."/>
            <person name="Di Gaspero G."/>
            <person name="Dumas V."/>
            <person name="Felice N."/>
            <person name="Paillard S."/>
            <person name="Juman I."/>
            <person name="Moroldo M."/>
            <person name="Scalabrin S."/>
            <person name="Canaguier A."/>
            <person name="Le Clainche I."/>
            <person name="Malacrida G."/>
            <person name="Durand E."/>
            <person name="Pesole G."/>
            <person name="Laucou V."/>
            <person name="Chatelet P."/>
            <person name="Merdinoglu D."/>
            <person name="Delledonne M."/>
            <person name="Pezzotti M."/>
            <person name="Lecharny A."/>
            <person name="Scarpelli C."/>
            <person name="Artiguenave F."/>
            <person name="Pe M.E."/>
            <person name="Valle G."/>
            <person name="Morgante M."/>
            <person name="Caboche M."/>
            <person name="Adam-Blondon A.-F."/>
            <person name="Weissenbach J."/>
            <person name="Quetier F."/>
            <person name="Wincker P."/>
        </authorList>
    </citation>
    <scope>NUCLEOTIDE SEQUENCE [LARGE SCALE GENOMIC DNA]</scope>
    <source>
        <strain evidence="2">cv. Pinot noir / PN40024</strain>
    </source>
</reference>
<organism evidence="1 2">
    <name type="scientific">Vitis vinifera</name>
    <name type="common">Grape</name>
    <dbReference type="NCBI Taxonomy" id="29760"/>
    <lineage>
        <taxon>Eukaryota</taxon>
        <taxon>Viridiplantae</taxon>
        <taxon>Streptophyta</taxon>
        <taxon>Embryophyta</taxon>
        <taxon>Tracheophyta</taxon>
        <taxon>Spermatophyta</taxon>
        <taxon>Magnoliopsida</taxon>
        <taxon>eudicotyledons</taxon>
        <taxon>Gunneridae</taxon>
        <taxon>Pentapetalae</taxon>
        <taxon>rosids</taxon>
        <taxon>Vitales</taxon>
        <taxon>Vitaceae</taxon>
        <taxon>Viteae</taxon>
        <taxon>Vitis</taxon>
    </lineage>
</organism>
<dbReference type="PaxDb" id="29760-VIT_06s0004g03720.t01"/>
<dbReference type="InParanoid" id="D7SKP9"/>
<dbReference type="AlphaFoldDB" id="D7SKP9"/>
<protein>
    <submittedName>
        <fullName evidence="1">Uncharacterized protein</fullName>
    </submittedName>
</protein>
<evidence type="ECO:0000313" key="1">
    <source>
        <dbReference type="EMBL" id="CBI16227.3"/>
    </source>
</evidence>
<keyword evidence="2" id="KW-1185">Reference proteome</keyword>
<sequence>MCRSSQFITMRWICFSSQCREHTIKASSASTMICWNQVIQGRHICTDGRISS</sequence>
<evidence type="ECO:0000313" key="2">
    <source>
        <dbReference type="Proteomes" id="UP000009183"/>
    </source>
</evidence>
<accession>D7SKP9</accession>
<gene>
    <name evidence="1" type="ordered locus">VIT_06s0004g03720</name>
</gene>
<dbReference type="HOGENOM" id="CLU_3091228_0_0_1"/>
<name>D7SKP9_VITVI</name>